<dbReference type="EMBL" id="MK962305">
    <property type="protein sequence ID" value="QHJ90850.1"/>
    <property type="molecule type" value="Genomic_DNA"/>
</dbReference>
<keyword evidence="1" id="KW-0614">Plasmid</keyword>
<dbReference type="InterPro" id="IPR046054">
    <property type="entry name" value="DUF6012"/>
</dbReference>
<organism evidence="1">
    <name type="scientific">Escherichia coli</name>
    <dbReference type="NCBI Taxonomy" id="562"/>
    <lineage>
        <taxon>Bacteria</taxon>
        <taxon>Pseudomonadati</taxon>
        <taxon>Pseudomonadota</taxon>
        <taxon>Gammaproteobacteria</taxon>
        <taxon>Enterobacterales</taxon>
        <taxon>Enterobacteriaceae</taxon>
        <taxon>Escherichia</taxon>
    </lineage>
</organism>
<dbReference type="AlphaFoldDB" id="A0A6D1P1U7"/>
<name>A0A6D1P1U7_ECOLX</name>
<proteinExistence type="predicted"/>
<accession>A0A6D1P1U7</accession>
<dbReference type="RefSeq" id="WP_250909891.1">
    <property type="nucleotide sequence ID" value="NZ_MK962305.1"/>
</dbReference>
<dbReference type="Pfam" id="PF19475">
    <property type="entry name" value="DUF6012"/>
    <property type="match status" value="1"/>
</dbReference>
<reference evidence="1" key="1">
    <citation type="submission" date="2019-05" db="EMBL/GenBank/DDBJ databases">
        <title>A multi-drug resistance Escherichia coli co-producting mcr-1,mcr-3 and blaCTX-M from swine in china.</title>
        <authorList>
            <person name="Sun D."/>
            <person name="Jiao X."/>
            <person name="Chen X."/>
        </authorList>
    </citation>
    <scope>NUCLEOTIDE SEQUENCE</scope>
    <source>
        <strain evidence="1">YZUC2624</strain>
        <plasmid evidence="1">pYZUC2624.1</plasmid>
    </source>
</reference>
<sequence>MYLHLVPRILHHMKNKCTLMSVSVPELSLELKADSLVAMKPYPNKTYHVGMLKGDEH</sequence>
<evidence type="ECO:0000313" key="1">
    <source>
        <dbReference type="EMBL" id="QHJ90850.1"/>
    </source>
</evidence>
<protein>
    <submittedName>
        <fullName evidence="1">Uncharacterized protein</fullName>
    </submittedName>
</protein>
<geneLocation type="plasmid" evidence="1">
    <name>pYZUC2624.1</name>
</geneLocation>